<evidence type="ECO:0000313" key="2">
    <source>
        <dbReference type="Proteomes" id="UP000317835"/>
    </source>
</evidence>
<gene>
    <name evidence="1" type="ORF">ElP_28280</name>
</gene>
<proteinExistence type="predicted"/>
<sequence>MSKKSNATYYLPEEIQKWIEEKAQGENRSPSNYLSTLLLRQIEQEAANANH</sequence>
<reference evidence="1 2" key="1">
    <citation type="submission" date="2019-02" db="EMBL/GenBank/DDBJ databases">
        <title>Deep-cultivation of Planctomycetes and their phenomic and genomic characterization uncovers novel biology.</title>
        <authorList>
            <person name="Wiegand S."/>
            <person name="Jogler M."/>
            <person name="Boedeker C."/>
            <person name="Pinto D."/>
            <person name="Vollmers J."/>
            <person name="Rivas-Marin E."/>
            <person name="Kohn T."/>
            <person name="Peeters S.H."/>
            <person name="Heuer A."/>
            <person name="Rast P."/>
            <person name="Oberbeckmann S."/>
            <person name="Bunk B."/>
            <person name="Jeske O."/>
            <person name="Meyerdierks A."/>
            <person name="Storesund J.E."/>
            <person name="Kallscheuer N."/>
            <person name="Luecker S."/>
            <person name="Lage O.M."/>
            <person name="Pohl T."/>
            <person name="Merkel B.J."/>
            <person name="Hornburger P."/>
            <person name="Mueller R.-W."/>
            <person name="Bruemmer F."/>
            <person name="Labrenz M."/>
            <person name="Spormann A.M."/>
            <person name="Op den Camp H."/>
            <person name="Overmann J."/>
            <person name="Amann R."/>
            <person name="Jetten M.S.M."/>
            <person name="Mascher T."/>
            <person name="Medema M.H."/>
            <person name="Devos D.P."/>
            <person name="Kaster A.-K."/>
            <person name="Ovreas L."/>
            <person name="Rohde M."/>
            <person name="Galperin M.Y."/>
            <person name="Jogler C."/>
        </authorList>
    </citation>
    <scope>NUCLEOTIDE SEQUENCE [LARGE SCALE GENOMIC DNA]</scope>
    <source>
        <strain evidence="1 2">ElP</strain>
    </source>
</reference>
<evidence type="ECO:0008006" key="3">
    <source>
        <dbReference type="Google" id="ProtNLM"/>
    </source>
</evidence>
<protein>
    <recommendedName>
        <fullName evidence="3">CopG-like ribbon-helix-helix domain-containing protein</fullName>
    </recommendedName>
</protein>
<organism evidence="1 2">
    <name type="scientific">Tautonia plasticadhaerens</name>
    <dbReference type="NCBI Taxonomy" id="2527974"/>
    <lineage>
        <taxon>Bacteria</taxon>
        <taxon>Pseudomonadati</taxon>
        <taxon>Planctomycetota</taxon>
        <taxon>Planctomycetia</taxon>
        <taxon>Isosphaerales</taxon>
        <taxon>Isosphaeraceae</taxon>
        <taxon>Tautonia</taxon>
    </lineage>
</organism>
<keyword evidence="2" id="KW-1185">Reference proteome</keyword>
<dbReference type="Proteomes" id="UP000317835">
    <property type="component" value="Chromosome"/>
</dbReference>
<dbReference type="GO" id="GO:0006355">
    <property type="term" value="P:regulation of DNA-templated transcription"/>
    <property type="evidence" value="ECO:0007669"/>
    <property type="project" value="InterPro"/>
</dbReference>
<dbReference type="RefSeq" id="WP_197446969.1">
    <property type="nucleotide sequence ID" value="NZ_CP036426.1"/>
</dbReference>
<dbReference type="AlphaFoldDB" id="A0A518H263"/>
<dbReference type="InterPro" id="IPR010985">
    <property type="entry name" value="Ribbon_hlx_hlx"/>
</dbReference>
<dbReference type="KEGG" id="tpla:ElP_28280"/>
<accession>A0A518H263</accession>
<name>A0A518H263_9BACT</name>
<dbReference type="SUPFAM" id="SSF47598">
    <property type="entry name" value="Ribbon-helix-helix"/>
    <property type="match status" value="1"/>
</dbReference>
<evidence type="ECO:0000313" key="1">
    <source>
        <dbReference type="EMBL" id="QDV34931.1"/>
    </source>
</evidence>
<dbReference type="EMBL" id="CP036426">
    <property type="protein sequence ID" value="QDV34931.1"/>
    <property type="molecule type" value="Genomic_DNA"/>
</dbReference>